<dbReference type="PROSITE" id="PS51257">
    <property type="entry name" value="PROKAR_LIPOPROTEIN"/>
    <property type="match status" value="1"/>
</dbReference>
<dbReference type="Proteomes" id="UP000655225">
    <property type="component" value="Unassembled WGS sequence"/>
</dbReference>
<dbReference type="Pfam" id="PF13947">
    <property type="entry name" value="GUB_WAK_bind"/>
    <property type="match status" value="1"/>
</dbReference>
<keyword evidence="9" id="KW-1185">Reference proteome</keyword>
<comment type="subcellular location">
    <subcellularLocation>
        <location evidence="1">Membrane</location>
        <topology evidence="1">Single-pass membrane protein</topology>
    </subcellularLocation>
</comment>
<dbReference type="OrthoDB" id="1933476at2759"/>
<evidence type="ECO:0000256" key="3">
    <source>
        <dbReference type="ARBA" id="ARBA00023180"/>
    </source>
</evidence>
<reference evidence="8 9" key="1">
    <citation type="submission" date="2020-04" db="EMBL/GenBank/DDBJ databases">
        <title>Plant Genome Project.</title>
        <authorList>
            <person name="Zhang R.-G."/>
        </authorList>
    </citation>
    <scope>NUCLEOTIDE SEQUENCE [LARGE SCALE GENOMIC DNA]</scope>
    <source>
        <strain evidence="8">YNK0</strain>
        <tissue evidence="8">Leaf</tissue>
    </source>
</reference>
<evidence type="ECO:0000259" key="6">
    <source>
        <dbReference type="Pfam" id="PF13947"/>
    </source>
</evidence>
<organism evidence="8 9">
    <name type="scientific">Tetracentron sinense</name>
    <name type="common">Spur-leaf</name>
    <dbReference type="NCBI Taxonomy" id="13715"/>
    <lineage>
        <taxon>Eukaryota</taxon>
        <taxon>Viridiplantae</taxon>
        <taxon>Streptophyta</taxon>
        <taxon>Embryophyta</taxon>
        <taxon>Tracheophyta</taxon>
        <taxon>Spermatophyta</taxon>
        <taxon>Magnoliopsida</taxon>
        <taxon>Trochodendrales</taxon>
        <taxon>Trochodendraceae</taxon>
        <taxon>Tetracentron</taxon>
    </lineage>
</organism>
<evidence type="ECO:0000256" key="1">
    <source>
        <dbReference type="ARBA" id="ARBA00004167"/>
    </source>
</evidence>
<comment type="caution">
    <text evidence="8">The sequence shown here is derived from an EMBL/GenBank/DDBJ whole genome shotgun (WGS) entry which is preliminary data.</text>
</comment>
<feature type="chain" id="PRO_5032636998" description="Wall-associated receptor kinase galacturonan-binding domain-containing protein" evidence="5">
    <location>
        <begin position="27"/>
        <end position="300"/>
    </location>
</feature>
<dbReference type="EMBL" id="JABCRI010000018">
    <property type="protein sequence ID" value="KAF8390305.1"/>
    <property type="molecule type" value="Genomic_DNA"/>
</dbReference>
<name>A0A834YLL1_TETSI</name>
<dbReference type="PANTHER" id="PTHR33355:SF10">
    <property type="entry name" value="EGF-LIKE DOMAIN-CONTAINING PROTEIN"/>
    <property type="match status" value="1"/>
</dbReference>
<dbReference type="Pfam" id="PF14380">
    <property type="entry name" value="WAK_assoc"/>
    <property type="match status" value="1"/>
</dbReference>
<dbReference type="OMA" id="LDWNAPF"/>
<keyword evidence="4" id="KW-0472">Membrane</keyword>
<evidence type="ECO:0000313" key="8">
    <source>
        <dbReference type="EMBL" id="KAF8390305.1"/>
    </source>
</evidence>
<dbReference type="GO" id="GO:0030247">
    <property type="term" value="F:polysaccharide binding"/>
    <property type="evidence" value="ECO:0007669"/>
    <property type="project" value="InterPro"/>
</dbReference>
<evidence type="ECO:0000256" key="5">
    <source>
        <dbReference type="SAM" id="SignalP"/>
    </source>
</evidence>
<dbReference type="InterPro" id="IPR032872">
    <property type="entry name" value="WAK_assoc_C"/>
</dbReference>
<feature type="transmembrane region" description="Helical" evidence="4">
    <location>
        <begin position="279"/>
        <end position="299"/>
    </location>
</feature>
<evidence type="ECO:0000259" key="7">
    <source>
        <dbReference type="Pfam" id="PF14380"/>
    </source>
</evidence>
<evidence type="ECO:0000256" key="4">
    <source>
        <dbReference type="SAM" id="Phobius"/>
    </source>
</evidence>
<dbReference type="GO" id="GO:0016020">
    <property type="term" value="C:membrane"/>
    <property type="evidence" value="ECO:0007669"/>
    <property type="project" value="UniProtKB-SubCell"/>
</dbReference>
<feature type="domain" description="Wall-associated receptor kinase galacturonan-binding" evidence="6">
    <location>
        <begin position="29"/>
        <end position="89"/>
    </location>
</feature>
<keyword evidence="3" id="KW-0325">Glycoprotein</keyword>
<evidence type="ECO:0000256" key="2">
    <source>
        <dbReference type="ARBA" id="ARBA00022729"/>
    </source>
</evidence>
<gene>
    <name evidence="8" type="ORF">HHK36_024830</name>
</gene>
<keyword evidence="2 5" id="KW-0732">Signal</keyword>
<feature type="domain" description="Wall-associated receptor kinase C-terminal" evidence="7">
    <location>
        <begin position="205"/>
        <end position="259"/>
    </location>
</feature>
<dbReference type="PANTHER" id="PTHR33355">
    <property type="entry name" value="WALL-ASSOCIATED RECEPTOR KINASE CARBOXY-TERMINAL PROTEIN-RELATED"/>
    <property type="match status" value="1"/>
</dbReference>
<keyword evidence="4" id="KW-0812">Transmembrane</keyword>
<protein>
    <recommendedName>
        <fullName evidence="10">Wall-associated receptor kinase galacturonan-binding domain-containing protein</fullName>
    </recommendedName>
</protein>
<feature type="signal peptide" evidence="5">
    <location>
        <begin position="1"/>
        <end position="26"/>
    </location>
</feature>
<dbReference type="AlphaFoldDB" id="A0A834YLL1"/>
<accession>A0A834YLL1</accession>
<dbReference type="InterPro" id="IPR025287">
    <property type="entry name" value="WAK_GUB"/>
</dbReference>
<evidence type="ECO:0008006" key="10">
    <source>
        <dbReference type="Google" id="ProtNLM"/>
    </source>
</evidence>
<keyword evidence="4" id="KW-1133">Transmembrane helix</keyword>
<sequence>MKLKSSSSITLLLFISLIFFLPSVSSQACKKTCGNQPIQYPFGSGPGCGDPRFQKYVTCNQEKLTLTTHTGSYPVDTIDYNNQALYIQDPSMSTCSATQPSKGFGLDWNAPFTFLDDNVFALLDCSTSSSPLYKSKNHSNGTNVLLCENEGAPVCSLLYSCSPISTLNLPISTCCVYTPVDLGPAFEMDLQKLQCNSYAAIYSFNGQESNPASWEYGVALKYKFSVKNDYPIDCNVCERSNGACGYTGAYNAFVCNCVNGVNTTTDCYFTASWNNSLKLLPWQIGTWLIYWAWFLVWIFF</sequence>
<evidence type="ECO:0000313" key="9">
    <source>
        <dbReference type="Proteomes" id="UP000655225"/>
    </source>
</evidence>
<proteinExistence type="predicted"/>